<feature type="transmembrane region" description="Helical" evidence="1">
    <location>
        <begin position="70"/>
        <end position="88"/>
    </location>
</feature>
<keyword evidence="1" id="KW-0812">Transmembrane</keyword>
<gene>
    <name evidence="2" type="ORF">A3G52_01575</name>
</gene>
<keyword evidence="1" id="KW-0472">Membrane</keyword>
<feature type="transmembrane region" description="Helical" evidence="1">
    <location>
        <begin position="6"/>
        <end position="23"/>
    </location>
</feature>
<protein>
    <recommendedName>
        <fullName evidence="4">ECF transporter S component</fullName>
    </recommendedName>
</protein>
<name>A0A1G2NZ33_9BACT</name>
<dbReference type="AlphaFoldDB" id="A0A1G2NZ33"/>
<dbReference type="EMBL" id="MHSK01000037">
    <property type="protein sequence ID" value="OHA41318.1"/>
    <property type="molecule type" value="Genomic_DNA"/>
</dbReference>
<dbReference type="Proteomes" id="UP000177269">
    <property type="component" value="Unassembled WGS sequence"/>
</dbReference>
<feature type="transmembrane region" description="Helical" evidence="1">
    <location>
        <begin position="44"/>
        <end position="64"/>
    </location>
</feature>
<accession>A0A1G2NZ33</accession>
<feature type="transmembrane region" description="Helical" evidence="1">
    <location>
        <begin position="140"/>
        <end position="162"/>
    </location>
</feature>
<dbReference type="InterPro" id="IPR046487">
    <property type="entry name" value="DUF6580"/>
</dbReference>
<sequence>MSKKNFLITTILLLAVGLLGRLIPHPWNMTPITAIALFGSARFGFKYSLMLVFAVMLITDAFIGFYDWQIMLSVYASFGMVALIGLCIKKRERAPSVILGAVSSSLLFFLVTNWAVWQFGTMYSPGLVGLAQSYVMALPFFQNMLIGDVIYSGAIFGAFAFLEKGNPFLKQLPSSSSPSSIRN</sequence>
<reference evidence="2 3" key="1">
    <citation type="journal article" date="2016" name="Nat. Commun.">
        <title>Thousands of microbial genomes shed light on interconnected biogeochemical processes in an aquifer system.</title>
        <authorList>
            <person name="Anantharaman K."/>
            <person name="Brown C.T."/>
            <person name="Hug L.A."/>
            <person name="Sharon I."/>
            <person name="Castelle C.J."/>
            <person name="Probst A.J."/>
            <person name="Thomas B.C."/>
            <person name="Singh A."/>
            <person name="Wilkins M.J."/>
            <person name="Karaoz U."/>
            <person name="Brodie E.L."/>
            <person name="Williams K.H."/>
            <person name="Hubbard S.S."/>
            <person name="Banfield J.F."/>
        </authorList>
    </citation>
    <scope>NUCLEOTIDE SEQUENCE [LARGE SCALE GENOMIC DNA]</scope>
</reference>
<organism evidence="2 3">
    <name type="scientific">Candidatus Taylorbacteria bacterium RIFCSPLOWO2_12_FULL_43_20</name>
    <dbReference type="NCBI Taxonomy" id="1802332"/>
    <lineage>
        <taxon>Bacteria</taxon>
        <taxon>Candidatus Tayloriibacteriota</taxon>
    </lineage>
</organism>
<dbReference type="Pfam" id="PF20221">
    <property type="entry name" value="DUF6580"/>
    <property type="match status" value="1"/>
</dbReference>
<evidence type="ECO:0008006" key="4">
    <source>
        <dbReference type="Google" id="ProtNLM"/>
    </source>
</evidence>
<evidence type="ECO:0000313" key="3">
    <source>
        <dbReference type="Proteomes" id="UP000177269"/>
    </source>
</evidence>
<feature type="transmembrane region" description="Helical" evidence="1">
    <location>
        <begin position="97"/>
        <end position="120"/>
    </location>
</feature>
<keyword evidence="1" id="KW-1133">Transmembrane helix</keyword>
<evidence type="ECO:0000256" key="1">
    <source>
        <dbReference type="SAM" id="Phobius"/>
    </source>
</evidence>
<comment type="caution">
    <text evidence="2">The sequence shown here is derived from an EMBL/GenBank/DDBJ whole genome shotgun (WGS) entry which is preliminary data.</text>
</comment>
<evidence type="ECO:0000313" key="2">
    <source>
        <dbReference type="EMBL" id="OHA41318.1"/>
    </source>
</evidence>
<proteinExistence type="predicted"/>